<evidence type="ECO:0008006" key="4">
    <source>
        <dbReference type="Google" id="ProtNLM"/>
    </source>
</evidence>
<dbReference type="InterPro" id="IPR015995">
    <property type="entry name" value="MlrC_N"/>
</dbReference>
<evidence type="ECO:0000313" key="3">
    <source>
        <dbReference type="EMBL" id="CAA9331588.1"/>
    </source>
</evidence>
<dbReference type="EMBL" id="CADCTR010002092">
    <property type="protein sequence ID" value="CAA9331588.1"/>
    <property type="molecule type" value="Genomic_DNA"/>
</dbReference>
<dbReference type="Pfam" id="PF07171">
    <property type="entry name" value="MlrC_C"/>
    <property type="match status" value="1"/>
</dbReference>
<organism evidence="3">
    <name type="scientific">uncultured Chloroflexia bacterium</name>
    <dbReference type="NCBI Taxonomy" id="1672391"/>
    <lineage>
        <taxon>Bacteria</taxon>
        <taxon>Bacillati</taxon>
        <taxon>Chloroflexota</taxon>
        <taxon>Chloroflexia</taxon>
        <taxon>environmental samples</taxon>
    </lineage>
</organism>
<dbReference type="AlphaFoldDB" id="A0A6J4LGI1"/>
<name>A0A6J4LGI1_9CHLR</name>
<dbReference type="PIRSF" id="PIRSF012702">
    <property type="entry name" value="UCP012702"/>
    <property type="match status" value="1"/>
</dbReference>
<dbReference type="InterPro" id="IPR009197">
    <property type="entry name" value="MlrC"/>
</dbReference>
<accession>A0A6J4LGI1</accession>
<evidence type="ECO:0000259" key="2">
    <source>
        <dbReference type="Pfam" id="PF07364"/>
    </source>
</evidence>
<gene>
    <name evidence="3" type="ORF">AVDCRST_MAG93-6217</name>
</gene>
<reference evidence="3" key="1">
    <citation type="submission" date="2020-02" db="EMBL/GenBank/DDBJ databases">
        <authorList>
            <person name="Meier V. D."/>
        </authorList>
    </citation>
    <scope>NUCLEOTIDE SEQUENCE</scope>
    <source>
        <strain evidence="3">AVDCRST_MAG93</strain>
    </source>
</reference>
<feature type="domain" description="Microcystin LR degradation protein MlrC C-terminal" evidence="1">
    <location>
        <begin position="300"/>
        <end position="474"/>
    </location>
</feature>
<evidence type="ECO:0000259" key="1">
    <source>
        <dbReference type="Pfam" id="PF07171"/>
    </source>
</evidence>
<protein>
    <recommendedName>
        <fullName evidence="4">MlrC</fullName>
    </recommendedName>
</protein>
<proteinExistence type="predicted"/>
<sequence length="498" mass="53676">MKILVGSLVQESNTFSPTRSDIHSFESGCLFLDQASVTEMAGRRNELAGFLQVCQKAGVEPVPTVAAWASSGGAVVDRDFDELAGQFLERVEKASDVDGVLLALHGAWASESRPDADGWILSEVRKIVGPDVPIVVTLDMHANVTETMLVCADALVGYQTYPHLDMFETGQRAAQLLLTLLRSQGRPVMVACQLPMLLSPHTASTFEEPLQTLAAERDRVQELPGILSASIFTVQPWLDVPELGCSIVIVADGEPDAAKKEAEHLARSLWERRNEFRVPLVSVDEAVAQALDTTVGPVLLVDPADAVSAGSPGDGTAILEALLKASPDRPAFVSLVDPEAARTAAEADGQRVSLTAGGRLDPDRHDPITLTGNSRRVLADRVTYTAGVGDGLTSELGHAAVVVEGNVHVLLTEKSVSGYDPALYRVAGLEPSEAHIVVVKSPSNFRWTYRDIARDWLYVDAPGASTPRLDLLQFVRAPRPLYPLEDPDFEPEILLFKT</sequence>
<feature type="domain" description="Microcystin LR degradation protein MlrC N-terminal" evidence="2">
    <location>
        <begin position="2"/>
        <end position="291"/>
    </location>
</feature>
<dbReference type="InterPro" id="IPR010799">
    <property type="entry name" value="MlrC_C"/>
</dbReference>
<dbReference type="Pfam" id="PF07364">
    <property type="entry name" value="DUF1485"/>
    <property type="match status" value="1"/>
</dbReference>